<dbReference type="Proteomes" id="UP001589789">
    <property type="component" value="Unassembled WGS sequence"/>
</dbReference>
<evidence type="ECO:0000313" key="2">
    <source>
        <dbReference type="EMBL" id="MFC0387236.1"/>
    </source>
</evidence>
<accession>A0ABV6IUW5</accession>
<keyword evidence="3" id="KW-1185">Reference proteome</keyword>
<gene>
    <name evidence="2" type="ORF">ACFFIC_17035</name>
</gene>
<comment type="caution">
    <text evidence="2">The sequence shown here is derived from an EMBL/GenBank/DDBJ whole genome shotgun (WGS) entry which is preliminary data.</text>
</comment>
<protein>
    <submittedName>
        <fullName evidence="2">Universal stress protein</fullName>
    </submittedName>
</protein>
<proteinExistence type="predicted"/>
<evidence type="ECO:0000259" key="1">
    <source>
        <dbReference type="Pfam" id="PF00582"/>
    </source>
</evidence>
<name>A0ABV6IUW5_9PROT</name>
<dbReference type="Gene3D" id="3.40.50.12370">
    <property type="match status" value="1"/>
</dbReference>
<dbReference type="CDD" id="cd00293">
    <property type="entry name" value="USP-like"/>
    <property type="match status" value="1"/>
</dbReference>
<reference evidence="2 3" key="1">
    <citation type="submission" date="2024-09" db="EMBL/GenBank/DDBJ databases">
        <authorList>
            <person name="Sun Q."/>
            <person name="Mori K."/>
        </authorList>
    </citation>
    <scope>NUCLEOTIDE SEQUENCE [LARGE SCALE GENOMIC DNA]</scope>
    <source>
        <strain evidence="2 3">CCM 7468</strain>
    </source>
</reference>
<dbReference type="Pfam" id="PF00582">
    <property type="entry name" value="Usp"/>
    <property type="match status" value="1"/>
</dbReference>
<dbReference type="SUPFAM" id="SSF52402">
    <property type="entry name" value="Adenine nucleotide alpha hydrolases-like"/>
    <property type="match status" value="2"/>
</dbReference>
<organism evidence="2 3">
    <name type="scientific">Muricoccus vinaceus</name>
    <dbReference type="NCBI Taxonomy" id="424704"/>
    <lineage>
        <taxon>Bacteria</taxon>
        <taxon>Pseudomonadati</taxon>
        <taxon>Pseudomonadota</taxon>
        <taxon>Alphaproteobacteria</taxon>
        <taxon>Acetobacterales</taxon>
        <taxon>Roseomonadaceae</taxon>
        <taxon>Muricoccus</taxon>
    </lineage>
</organism>
<feature type="domain" description="UspA" evidence="1">
    <location>
        <begin position="223"/>
        <end position="268"/>
    </location>
</feature>
<sequence>MSDVVLVVLQRLDAAAHLLRAAERLAALAGAGRVNVLAVHTPPGYVTISPEASVSPLLDELLAFEETRIAALHEVYQHWAAGVVDASLTTHWSSVQGLADPIVNEGRQVDFVVVGRPARDDDPPTKRAFHAALFKTGRPVLVVPRRWDAEFGHSVAVAWREDSRAANAVLPALRYLQGAAPLHVLVGLRQGTAHPHLPRIFADHGVQAELHVLPLGPEVFGQKLLDKARELDIDLLIMGAYAHSPLVEALLGGVTRYVLAHADLPLLMRH</sequence>
<dbReference type="InterPro" id="IPR006016">
    <property type="entry name" value="UspA"/>
</dbReference>
<dbReference type="EMBL" id="JBHLVZ010000057">
    <property type="protein sequence ID" value="MFC0387236.1"/>
    <property type="molecule type" value="Genomic_DNA"/>
</dbReference>
<dbReference type="RefSeq" id="WP_377052485.1">
    <property type="nucleotide sequence ID" value="NZ_JBHLVZ010000057.1"/>
</dbReference>
<evidence type="ECO:0000313" key="3">
    <source>
        <dbReference type="Proteomes" id="UP001589789"/>
    </source>
</evidence>